<proteinExistence type="predicted"/>
<evidence type="ECO:0000313" key="2">
    <source>
        <dbReference type="Proteomes" id="UP000287394"/>
    </source>
</evidence>
<dbReference type="InterPro" id="IPR046348">
    <property type="entry name" value="SIS_dom_sf"/>
</dbReference>
<evidence type="ECO:0000313" key="1">
    <source>
        <dbReference type="EMBL" id="BDI32655.1"/>
    </source>
</evidence>
<dbReference type="SUPFAM" id="SSF53697">
    <property type="entry name" value="SIS domain"/>
    <property type="match status" value="1"/>
</dbReference>
<dbReference type="Pfam" id="PF13580">
    <property type="entry name" value="SIS_2"/>
    <property type="match status" value="1"/>
</dbReference>
<dbReference type="PANTHER" id="PTHR30390:SF8">
    <property type="entry name" value="SUGAR ISOMERASE (SIS)"/>
    <property type="match status" value="1"/>
</dbReference>
<keyword evidence="1" id="KW-0413">Isomerase</keyword>
<dbReference type="InterPro" id="IPR050099">
    <property type="entry name" value="SIS_GmhA/DiaA_subfam"/>
</dbReference>
<keyword evidence="2" id="KW-1185">Reference proteome</keyword>
<dbReference type="GO" id="GO:0016853">
    <property type="term" value="F:isomerase activity"/>
    <property type="evidence" value="ECO:0007669"/>
    <property type="project" value="UniProtKB-KW"/>
</dbReference>
<dbReference type="Gene3D" id="3.40.50.10490">
    <property type="entry name" value="Glucose-6-phosphate isomerase like protein, domain 1"/>
    <property type="match status" value="1"/>
</dbReference>
<organism evidence="1 2">
    <name type="scientific">Capsulimonas corticalis</name>
    <dbReference type="NCBI Taxonomy" id="2219043"/>
    <lineage>
        <taxon>Bacteria</taxon>
        <taxon>Bacillati</taxon>
        <taxon>Armatimonadota</taxon>
        <taxon>Armatimonadia</taxon>
        <taxon>Capsulimonadales</taxon>
        <taxon>Capsulimonadaceae</taxon>
        <taxon>Capsulimonas</taxon>
    </lineage>
</organism>
<dbReference type="RefSeq" id="WP_119319637.1">
    <property type="nucleotide sequence ID" value="NZ_AP025739.1"/>
</dbReference>
<dbReference type="AlphaFoldDB" id="A0A402CQG9"/>
<accession>A0A402CQG9</accession>
<dbReference type="GO" id="GO:0097367">
    <property type="term" value="F:carbohydrate derivative binding"/>
    <property type="evidence" value="ECO:0007669"/>
    <property type="project" value="InterPro"/>
</dbReference>
<dbReference type="EMBL" id="AP025739">
    <property type="protein sequence ID" value="BDI32655.1"/>
    <property type="molecule type" value="Genomic_DNA"/>
</dbReference>
<dbReference type="Proteomes" id="UP000287394">
    <property type="component" value="Chromosome"/>
</dbReference>
<dbReference type="OrthoDB" id="9781311at2"/>
<dbReference type="PROSITE" id="PS51464">
    <property type="entry name" value="SIS"/>
    <property type="match status" value="1"/>
</dbReference>
<dbReference type="PANTHER" id="PTHR30390">
    <property type="entry name" value="SEDOHEPTULOSE 7-PHOSPHATE ISOMERASE / DNAA INITIATOR-ASSOCIATING FACTOR FOR REPLICATION INITIATION"/>
    <property type="match status" value="1"/>
</dbReference>
<dbReference type="GO" id="GO:1901135">
    <property type="term" value="P:carbohydrate derivative metabolic process"/>
    <property type="evidence" value="ECO:0007669"/>
    <property type="project" value="InterPro"/>
</dbReference>
<gene>
    <name evidence="1" type="ORF">CCAX7_47060</name>
</gene>
<reference evidence="1 2" key="1">
    <citation type="journal article" date="2019" name="Int. J. Syst. Evol. Microbiol.">
        <title>Capsulimonas corticalis gen. nov., sp. nov., an aerobic capsulated bacterium, of a novel bacterial order, Capsulimonadales ord. nov., of the class Armatimonadia of the phylum Armatimonadetes.</title>
        <authorList>
            <person name="Li J."/>
            <person name="Kudo C."/>
            <person name="Tonouchi A."/>
        </authorList>
    </citation>
    <scope>NUCLEOTIDE SEQUENCE [LARGE SCALE GENOMIC DNA]</scope>
    <source>
        <strain evidence="1 2">AX-7</strain>
    </source>
</reference>
<dbReference type="KEGG" id="ccot:CCAX7_47060"/>
<protein>
    <submittedName>
        <fullName evidence="1">Phosphoheptose isomerase</fullName>
    </submittedName>
</protein>
<name>A0A402CQG9_9BACT</name>
<dbReference type="CDD" id="cd05006">
    <property type="entry name" value="SIS_GmhA"/>
    <property type="match status" value="1"/>
</dbReference>
<dbReference type="InterPro" id="IPR035461">
    <property type="entry name" value="GmhA/DiaA"/>
</dbReference>
<dbReference type="InterPro" id="IPR001347">
    <property type="entry name" value="SIS_dom"/>
</dbReference>
<sequence>MGYVKEYFTQLQQLLGDVSEEDVDNQVELLYQNYLAGRRVCFCGNGGSAATASHLPADLQKNIHLIGGRPWECLSLVDSSPLLTAWANDTEYAMVFAGQAQCWMRPDDILVAISGSGNSPNILAAVQAAHDAGAITIGWSGYGGGKLARMAQHNVVVHSNNMQLVEDVHMSLGHVIFSALRERLHLTLK</sequence>